<dbReference type="RefSeq" id="XP_060339851.1">
    <property type="nucleotide sequence ID" value="XM_060483833.1"/>
</dbReference>
<evidence type="ECO:0000313" key="4">
    <source>
        <dbReference type="Proteomes" id="UP001175211"/>
    </source>
</evidence>
<evidence type="ECO:0000256" key="2">
    <source>
        <dbReference type="SAM" id="SignalP"/>
    </source>
</evidence>
<evidence type="ECO:0000256" key="1">
    <source>
        <dbReference type="SAM" id="Phobius"/>
    </source>
</evidence>
<organism evidence="3 4">
    <name type="scientific">Armillaria tabescens</name>
    <name type="common">Ringless honey mushroom</name>
    <name type="synonym">Agaricus tabescens</name>
    <dbReference type="NCBI Taxonomy" id="1929756"/>
    <lineage>
        <taxon>Eukaryota</taxon>
        <taxon>Fungi</taxon>
        <taxon>Dikarya</taxon>
        <taxon>Basidiomycota</taxon>
        <taxon>Agaricomycotina</taxon>
        <taxon>Agaricomycetes</taxon>
        <taxon>Agaricomycetidae</taxon>
        <taxon>Agaricales</taxon>
        <taxon>Marasmiineae</taxon>
        <taxon>Physalacriaceae</taxon>
        <taxon>Desarmillaria</taxon>
    </lineage>
</organism>
<protein>
    <recommendedName>
        <fullName evidence="5">G protein-coupled receptor</fullName>
    </recommendedName>
</protein>
<dbReference type="EMBL" id="JAUEPS010000001">
    <property type="protein sequence ID" value="KAK0470058.1"/>
    <property type="molecule type" value="Genomic_DNA"/>
</dbReference>
<reference evidence="3" key="1">
    <citation type="submission" date="2023-06" db="EMBL/GenBank/DDBJ databases">
        <authorList>
            <consortium name="Lawrence Berkeley National Laboratory"/>
            <person name="Ahrendt S."/>
            <person name="Sahu N."/>
            <person name="Indic B."/>
            <person name="Wong-Bajracharya J."/>
            <person name="Merenyi Z."/>
            <person name="Ke H.-M."/>
            <person name="Monk M."/>
            <person name="Kocsube S."/>
            <person name="Drula E."/>
            <person name="Lipzen A."/>
            <person name="Balint B."/>
            <person name="Henrissat B."/>
            <person name="Andreopoulos B."/>
            <person name="Martin F.M."/>
            <person name="Harder C.B."/>
            <person name="Rigling D."/>
            <person name="Ford K.L."/>
            <person name="Foster G.D."/>
            <person name="Pangilinan J."/>
            <person name="Papanicolaou A."/>
            <person name="Barry K."/>
            <person name="LaButti K."/>
            <person name="Viragh M."/>
            <person name="Koriabine M."/>
            <person name="Yan M."/>
            <person name="Riley R."/>
            <person name="Champramary S."/>
            <person name="Plett K.L."/>
            <person name="Tsai I.J."/>
            <person name="Slot J."/>
            <person name="Sipos G."/>
            <person name="Plett J."/>
            <person name="Nagy L.G."/>
            <person name="Grigoriev I.V."/>
        </authorList>
    </citation>
    <scope>NUCLEOTIDE SEQUENCE</scope>
    <source>
        <strain evidence="3">CCBAS 213</strain>
    </source>
</reference>
<keyword evidence="4" id="KW-1185">Reference proteome</keyword>
<dbReference type="AlphaFoldDB" id="A0AA39NQP6"/>
<evidence type="ECO:0008006" key="5">
    <source>
        <dbReference type="Google" id="ProtNLM"/>
    </source>
</evidence>
<feature type="transmembrane region" description="Helical" evidence="1">
    <location>
        <begin position="79"/>
        <end position="101"/>
    </location>
</feature>
<keyword evidence="1" id="KW-0812">Transmembrane</keyword>
<name>A0AA39NQP6_ARMTA</name>
<gene>
    <name evidence="3" type="ORF">EV420DRAFT_87534</name>
</gene>
<dbReference type="GeneID" id="85367381"/>
<proteinExistence type="predicted"/>
<keyword evidence="1" id="KW-0472">Membrane</keyword>
<feature type="signal peptide" evidence="2">
    <location>
        <begin position="1"/>
        <end position="16"/>
    </location>
</feature>
<keyword evidence="1" id="KW-1133">Transmembrane helix</keyword>
<dbReference type="Proteomes" id="UP001175211">
    <property type="component" value="Unassembled WGS sequence"/>
</dbReference>
<feature type="transmembrane region" description="Helical" evidence="1">
    <location>
        <begin position="166"/>
        <end position="192"/>
    </location>
</feature>
<sequence>MIILNIIMWSVVTTNAGLSLDKNAVRFLRQDGAENITVFDEYATPEIYLQLALEGINIIIGDGVVIWRTWILWNQRRWVLVVSSFLLLGTGVTVANVTYALSISPVPLNNLFDDPRLSTWGIAAMTLTTMTDLFATSLIVYRAWIHHRLLRSAGGSVISQFCKQNGILALLIESGVFYCGTWLATIIIFVATNYGINLMLDVLSQLTAIYPTLIIILVSPRSTLDVAIQNFEQTCWQPSTISPRPLAMHTAPLSIAVETAVYVSSENIESFPVDSLKSQDIKDSTTLC</sequence>
<feature type="transmembrane region" description="Helical" evidence="1">
    <location>
        <begin position="198"/>
        <end position="218"/>
    </location>
</feature>
<feature type="chain" id="PRO_5041427851" description="G protein-coupled receptor" evidence="2">
    <location>
        <begin position="17"/>
        <end position="288"/>
    </location>
</feature>
<feature type="transmembrane region" description="Helical" evidence="1">
    <location>
        <begin position="121"/>
        <end position="145"/>
    </location>
</feature>
<evidence type="ECO:0000313" key="3">
    <source>
        <dbReference type="EMBL" id="KAK0470058.1"/>
    </source>
</evidence>
<accession>A0AA39NQP6</accession>
<comment type="caution">
    <text evidence="3">The sequence shown here is derived from an EMBL/GenBank/DDBJ whole genome shotgun (WGS) entry which is preliminary data.</text>
</comment>
<keyword evidence="2" id="KW-0732">Signal</keyword>